<evidence type="ECO:0000313" key="3">
    <source>
        <dbReference type="Proteomes" id="UP000239504"/>
    </source>
</evidence>
<organism evidence="2 3">
    <name type="scientific">Hyphococcus luteus</name>
    <dbReference type="NCBI Taxonomy" id="2058213"/>
    <lineage>
        <taxon>Bacteria</taxon>
        <taxon>Pseudomonadati</taxon>
        <taxon>Pseudomonadota</taxon>
        <taxon>Alphaproteobacteria</taxon>
        <taxon>Parvularculales</taxon>
        <taxon>Parvularculaceae</taxon>
        <taxon>Hyphococcus</taxon>
    </lineage>
</organism>
<dbReference type="OrthoDB" id="9782992at2"/>
<dbReference type="SUPFAM" id="SSF47616">
    <property type="entry name" value="GST C-terminal domain-like"/>
    <property type="match status" value="1"/>
</dbReference>
<comment type="caution">
    <text evidence="2">The sequence shown here is derived from an EMBL/GenBank/DDBJ whole genome shotgun (WGS) entry which is preliminary data.</text>
</comment>
<dbReference type="PROSITE" id="PS50404">
    <property type="entry name" value="GST_NTER"/>
    <property type="match status" value="1"/>
</dbReference>
<name>A0A2S7K2Q4_9PROT</name>
<evidence type="ECO:0000259" key="1">
    <source>
        <dbReference type="PROSITE" id="PS50404"/>
    </source>
</evidence>
<proteinExistence type="predicted"/>
<dbReference type="Pfam" id="PF13417">
    <property type="entry name" value="GST_N_3"/>
    <property type="match status" value="1"/>
</dbReference>
<accession>A0A2S7K2Q4</accession>
<protein>
    <recommendedName>
        <fullName evidence="1">GST N-terminal domain-containing protein</fullName>
    </recommendedName>
</protein>
<dbReference type="Gene3D" id="3.40.30.10">
    <property type="entry name" value="Glutaredoxin"/>
    <property type="match status" value="1"/>
</dbReference>
<reference evidence="2 3" key="1">
    <citation type="submission" date="2017-12" db="EMBL/GenBank/DDBJ databases">
        <authorList>
            <person name="Hurst M.R.H."/>
        </authorList>
    </citation>
    <scope>NUCLEOTIDE SEQUENCE [LARGE SCALE GENOMIC DNA]</scope>
    <source>
        <strain evidence="2 3">SY-3-19</strain>
    </source>
</reference>
<dbReference type="AlphaFoldDB" id="A0A2S7K2Q4"/>
<dbReference type="EMBL" id="PJCH01000011">
    <property type="protein sequence ID" value="PQA86773.1"/>
    <property type="molecule type" value="Genomic_DNA"/>
</dbReference>
<sequence>MKLFATSRSHFSRKVRLLLDHLGTPYELVNIGNVADSDLTQFAGNPLLSVPVLEDGESWLIDSDNIAGYIVRTYDPEDRYGVNTQEAALLNARVILNGAMAKEVSLILAARTGLDPEAHAFFQKAKAALGNALAWLEDNSALFNPRDPHYADFHFISMWSHLDIYGLIDLDYPGLAKIAAALAENEIVQRSAPPAF</sequence>
<gene>
    <name evidence="2" type="ORF">CW354_14885</name>
</gene>
<dbReference type="InterPro" id="IPR004045">
    <property type="entry name" value="Glutathione_S-Trfase_N"/>
</dbReference>
<dbReference type="CDD" id="cd00570">
    <property type="entry name" value="GST_N_family"/>
    <property type="match status" value="1"/>
</dbReference>
<dbReference type="Gene3D" id="1.20.1050.10">
    <property type="match status" value="1"/>
</dbReference>
<evidence type="ECO:0000313" key="2">
    <source>
        <dbReference type="EMBL" id="PQA86773.1"/>
    </source>
</evidence>
<keyword evidence="3" id="KW-1185">Reference proteome</keyword>
<dbReference type="Proteomes" id="UP000239504">
    <property type="component" value="Unassembled WGS sequence"/>
</dbReference>
<feature type="domain" description="GST N-terminal" evidence="1">
    <location>
        <begin position="1"/>
        <end position="78"/>
    </location>
</feature>
<dbReference type="InterPro" id="IPR036249">
    <property type="entry name" value="Thioredoxin-like_sf"/>
</dbReference>
<dbReference type="RefSeq" id="WP_104830890.1">
    <property type="nucleotide sequence ID" value="NZ_PJCH01000011.1"/>
</dbReference>
<dbReference type="SUPFAM" id="SSF52833">
    <property type="entry name" value="Thioredoxin-like"/>
    <property type="match status" value="1"/>
</dbReference>
<dbReference type="InterPro" id="IPR036282">
    <property type="entry name" value="Glutathione-S-Trfase_C_sf"/>
</dbReference>